<evidence type="ECO:0000313" key="2">
    <source>
        <dbReference type="Proteomes" id="UP001144205"/>
    </source>
</evidence>
<accession>A0ABQ5LS01</accession>
<protein>
    <recommendedName>
        <fullName evidence="3">Transcriptional regulator</fullName>
    </recommendedName>
</protein>
<dbReference type="EMBL" id="BROH01000002">
    <property type="protein sequence ID" value="GKY87393.1"/>
    <property type="molecule type" value="Genomic_DNA"/>
</dbReference>
<keyword evidence="2" id="KW-1185">Reference proteome</keyword>
<sequence length="83" mass="9436">MQVHVRETWVFLQTPGHSKDAYRRRCPVCGAPVINVRMPNGGWAHFEGAKGLSRIKHPCLHIGEGLSRRRDDNTPDLFEQEGD</sequence>
<gene>
    <name evidence="1" type="ORF">STA1M1_12620</name>
</gene>
<name>A0ABQ5LS01_9RHOB</name>
<evidence type="ECO:0008006" key="3">
    <source>
        <dbReference type="Google" id="ProtNLM"/>
    </source>
</evidence>
<proteinExistence type="predicted"/>
<reference evidence="1" key="1">
    <citation type="journal article" date="2023" name="Int. J. Syst. Evol. Microbiol.">
        <title>Sinisalibacter aestuarii sp. nov., isolated from estuarine sediment of the Arakawa River.</title>
        <authorList>
            <person name="Arafat S.T."/>
            <person name="Hirano S."/>
            <person name="Sato A."/>
            <person name="Takeuchi K."/>
            <person name="Yasuda T."/>
            <person name="Terahara T."/>
            <person name="Hamada M."/>
            <person name="Kobayashi T."/>
        </authorList>
    </citation>
    <scope>NUCLEOTIDE SEQUENCE</scope>
    <source>
        <strain evidence="1">B-399</strain>
    </source>
</reference>
<dbReference type="Proteomes" id="UP001144205">
    <property type="component" value="Unassembled WGS sequence"/>
</dbReference>
<evidence type="ECO:0000313" key="1">
    <source>
        <dbReference type="EMBL" id="GKY87393.1"/>
    </source>
</evidence>
<comment type="caution">
    <text evidence="1">The sequence shown here is derived from an EMBL/GenBank/DDBJ whole genome shotgun (WGS) entry which is preliminary data.</text>
</comment>
<organism evidence="1 2">
    <name type="scientific">Sinisalibacter aestuarii</name>
    <dbReference type="NCBI Taxonomy" id="2949426"/>
    <lineage>
        <taxon>Bacteria</taxon>
        <taxon>Pseudomonadati</taxon>
        <taxon>Pseudomonadota</taxon>
        <taxon>Alphaproteobacteria</taxon>
        <taxon>Rhodobacterales</taxon>
        <taxon>Roseobacteraceae</taxon>
        <taxon>Sinisalibacter</taxon>
    </lineage>
</organism>